<proteinExistence type="predicted"/>
<keyword evidence="1" id="KW-0812">Transmembrane</keyword>
<keyword evidence="1" id="KW-1133">Transmembrane helix</keyword>
<feature type="transmembrane region" description="Helical" evidence="1">
    <location>
        <begin position="89"/>
        <end position="117"/>
    </location>
</feature>
<keyword evidence="1" id="KW-0472">Membrane</keyword>
<sequence>MKSIIDSPNSYTRIAGIAYLLIIGFGITGQLFIRDGLVDFDNAALTASNILEASDIWRLGIAGDVMMHALDIPVMVILYFLLKPVNKLLALVSVAFNLAQTAVLVANKLVLLVPLIMMNDSQYMLAFESDQVSSQVMLLLDIHDYGFALGLVFFGFACVGYGFLIYCADYFPKFIGVLMTIAGLSYLLNSLTLLIAPSLSDVVFPILVLSFIAELTCALWLIFRGVDAEEWQRNIGK</sequence>
<evidence type="ECO:0000256" key="1">
    <source>
        <dbReference type="SAM" id="Phobius"/>
    </source>
</evidence>
<comment type="caution">
    <text evidence="2">The sequence shown here is derived from an EMBL/GenBank/DDBJ whole genome shotgun (WGS) entry which is preliminary data.</text>
</comment>
<protein>
    <submittedName>
        <fullName evidence="2">DUF4386 domain-containing protein</fullName>
    </submittedName>
</protein>
<reference evidence="3" key="1">
    <citation type="journal article" date="2019" name="Int. J. Syst. Evol. Microbiol.">
        <title>The Global Catalogue of Microorganisms (GCM) 10K type strain sequencing project: providing services to taxonomists for standard genome sequencing and annotation.</title>
        <authorList>
            <consortium name="The Broad Institute Genomics Platform"/>
            <consortium name="The Broad Institute Genome Sequencing Center for Infectious Disease"/>
            <person name="Wu L."/>
            <person name="Ma J."/>
        </authorList>
    </citation>
    <scope>NUCLEOTIDE SEQUENCE [LARGE SCALE GENOMIC DNA]</scope>
    <source>
        <strain evidence="3">CGMCC 1.12923</strain>
    </source>
</reference>
<accession>A0ABQ1RD64</accession>
<feature type="transmembrane region" description="Helical" evidence="1">
    <location>
        <begin position="65"/>
        <end position="82"/>
    </location>
</feature>
<evidence type="ECO:0000313" key="2">
    <source>
        <dbReference type="EMBL" id="GGD63261.1"/>
    </source>
</evidence>
<feature type="transmembrane region" description="Helical" evidence="1">
    <location>
        <begin position="12"/>
        <end position="33"/>
    </location>
</feature>
<feature type="transmembrane region" description="Helical" evidence="1">
    <location>
        <begin position="145"/>
        <end position="167"/>
    </location>
</feature>
<dbReference type="InterPro" id="IPR025495">
    <property type="entry name" value="DUF4386"/>
</dbReference>
<dbReference type="EMBL" id="BMGJ01000006">
    <property type="protein sequence ID" value="GGD63261.1"/>
    <property type="molecule type" value="Genomic_DNA"/>
</dbReference>
<feature type="transmembrane region" description="Helical" evidence="1">
    <location>
        <begin position="174"/>
        <end position="196"/>
    </location>
</feature>
<dbReference type="Proteomes" id="UP000614272">
    <property type="component" value="Unassembled WGS sequence"/>
</dbReference>
<dbReference type="RefSeq" id="WP_099034250.1">
    <property type="nucleotide sequence ID" value="NZ_BMGJ01000006.1"/>
</dbReference>
<dbReference type="Pfam" id="PF14329">
    <property type="entry name" value="DUF4386"/>
    <property type="match status" value="1"/>
</dbReference>
<gene>
    <name evidence="2" type="ORF">GCM10011357_18180</name>
</gene>
<evidence type="ECO:0000313" key="3">
    <source>
        <dbReference type="Proteomes" id="UP000614272"/>
    </source>
</evidence>
<keyword evidence="3" id="KW-1185">Reference proteome</keyword>
<name>A0ABQ1RD64_9ALTE</name>
<feature type="transmembrane region" description="Helical" evidence="1">
    <location>
        <begin position="202"/>
        <end position="223"/>
    </location>
</feature>
<organism evidence="2 3">
    <name type="scientific">Lacimicrobium alkaliphilum</name>
    <dbReference type="NCBI Taxonomy" id="1526571"/>
    <lineage>
        <taxon>Bacteria</taxon>
        <taxon>Pseudomonadati</taxon>
        <taxon>Pseudomonadota</taxon>
        <taxon>Gammaproteobacteria</taxon>
        <taxon>Alteromonadales</taxon>
        <taxon>Alteromonadaceae</taxon>
        <taxon>Lacimicrobium</taxon>
    </lineage>
</organism>